<dbReference type="PRINTS" id="PR00598">
    <property type="entry name" value="HTHMARR"/>
</dbReference>
<dbReference type="PANTHER" id="PTHR33164">
    <property type="entry name" value="TRANSCRIPTIONAL REGULATOR, MARR FAMILY"/>
    <property type="match status" value="1"/>
</dbReference>
<dbReference type="Gene3D" id="1.10.10.10">
    <property type="entry name" value="Winged helix-like DNA-binding domain superfamily/Winged helix DNA-binding domain"/>
    <property type="match status" value="1"/>
</dbReference>
<name>A0ABP6XRT4_9ACTN</name>
<dbReference type="InterPro" id="IPR039422">
    <property type="entry name" value="MarR/SlyA-like"/>
</dbReference>
<dbReference type="PANTHER" id="PTHR33164:SF5">
    <property type="entry name" value="ORGANIC HYDROPEROXIDE RESISTANCE TRANSCRIPTIONAL REGULATOR"/>
    <property type="match status" value="1"/>
</dbReference>
<comment type="subcellular location">
    <subcellularLocation>
        <location evidence="1">Cytoplasm</location>
    </subcellularLocation>
</comment>
<dbReference type="InterPro" id="IPR036390">
    <property type="entry name" value="WH_DNA-bd_sf"/>
</dbReference>
<sequence>MRVEQDRFTLEQQVCFTLSVASREVVSLYRPLLEPLGLTHPQYLVMVTLWNTEGPVSIKRLSRMLQLEGPTLSPLLKRLESAGLVLRRRDPADERSVLVTLTEQGVALEARAAGVPTTILSRLGMSLDRIATLQELLSEVIVRAKEHNDPPSSSAAVG</sequence>
<evidence type="ECO:0000256" key="3">
    <source>
        <dbReference type="ARBA" id="ARBA00023015"/>
    </source>
</evidence>
<dbReference type="PROSITE" id="PS50995">
    <property type="entry name" value="HTH_MARR_2"/>
    <property type="match status" value="1"/>
</dbReference>
<feature type="domain" description="HTH marR-type" evidence="6">
    <location>
        <begin position="11"/>
        <end position="142"/>
    </location>
</feature>
<evidence type="ECO:0000256" key="2">
    <source>
        <dbReference type="ARBA" id="ARBA00022490"/>
    </source>
</evidence>
<comment type="caution">
    <text evidence="7">The sequence shown here is derived from an EMBL/GenBank/DDBJ whole genome shotgun (WGS) entry which is preliminary data.</text>
</comment>
<dbReference type="RefSeq" id="WP_344742485.1">
    <property type="nucleotide sequence ID" value="NZ_BAAAYR010000004.1"/>
</dbReference>
<dbReference type="SMART" id="SM00347">
    <property type="entry name" value="HTH_MARR"/>
    <property type="match status" value="1"/>
</dbReference>
<dbReference type="InterPro" id="IPR036388">
    <property type="entry name" value="WH-like_DNA-bd_sf"/>
</dbReference>
<reference evidence="8" key="1">
    <citation type="journal article" date="2019" name="Int. J. Syst. Evol. Microbiol.">
        <title>The Global Catalogue of Microorganisms (GCM) 10K type strain sequencing project: providing services to taxonomists for standard genome sequencing and annotation.</title>
        <authorList>
            <consortium name="The Broad Institute Genomics Platform"/>
            <consortium name="The Broad Institute Genome Sequencing Center for Infectious Disease"/>
            <person name="Wu L."/>
            <person name="Ma J."/>
        </authorList>
    </citation>
    <scope>NUCLEOTIDE SEQUENCE [LARGE SCALE GENOMIC DNA]</scope>
    <source>
        <strain evidence="8">JCM 16540</strain>
    </source>
</reference>
<dbReference type="InterPro" id="IPR000835">
    <property type="entry name" value="HTH_MarR-typ"/>
</dbReference>
<dbReference type="InterPro" id="IPR055166">
    <property type="entry name" value="Transc_reg_Sar_Rot_HTH"/>
</dbReference>
<evidence type="ECO:0000256" key="1">
    <source>
        <dbReference type="ARBA" id="ARBA00004496"/>
    </source>
</evidence>
<proteinExistence type="predicted"/>
<dbReference type="Pfam" id="PF22381">
    <property type="entry name" value="Staph_reg_Sar_Rot"/>
    <property type="match status" value="1"/>
</dbReference>
<evidence type="ECO:0000313" key="8">
    <source>
        <dbReference type="Proteomes" id="UP001500767"/>
    </source>
</evidence>
<evidence type="ECO:0000256" key="4">
    <source>
        <dbReference type="ARBA" id="ARBA00023125"/>
    </source>
</evidence>
<evidence type="ECO:0000313" key="7">
    <source>
        <dbReference type="EMBL" id="GAA3571575.1"/>
    </source>
</evidence>
<organism evidence="7 8">
    <name type="scientific">Microlunatus spumicola</name>
    <dbReference type="NCBI Taxonomy" id="81499"/>
    <lineage>
        <taxon>Bacteria</taxon>
        <taxon>Bacillati</taxon>
        <taxon>Actinomycetota</taxon>
        <taxon>Actinomycetes</taxon>
        <taxon>Propionibacteriales</taxon>
        <taxon>Propionibacteriaceae</taxon>
        <taxon>Microlunatus</taxon>
    </lineage>
</organism>
<dbReference type="SUPFAM" id="SSF46785">
    <property type="entry name" value="Winged helix' DNA-binding domain"/>
    <property type="match status" value="1"/>
</dbReference>
<dbReference type="Proteomes" id="UP001500767">
    <property type="component" value="Unassembled WGS sequence"/>
</dbReference>
<protein>
    <submittedName>
        <fullName evidence="7">MarR family transcriptional regulator</fullName>
    </submittedName>
</protein>
<gene>
    <name evidence="7" type="ORF">GCM10022197_30120</name>
</gene>
<dbReference type="EMBL" id="BAAAYR010000004">
    <property type="protein sequence ID" value="GAA3571575.1"/>
    <property type="molecule type" value="Genomic_DNA"/>
</dbReference>
<evidence type="ECO:0000256" key="5">
    <source>
        <dbReference type="ARBA" id="ARBA00023163"/>
    </source>
</evidence>
<keyword evidence="2" id="KW-0963">Cytoplasm</keyword>
<keyword evidence="4" id="KW-0238">DNA-binding</keyword>
<keyword evidence="5" id="KW-0804">Transcription</keyword>
<keyword evidence="8" id="KW-1185">Reference proteome</keyword>
<accession>A0ABP6XRT4</accession>
<keyword evidence="3" id="KW-0805">Transcription regulation</keyword>
<evidence type="ECO:0000259" key="6">
    <source>
        <dbReference type="PROSITE" id="PS50995"/>
    </source>
</evidence>